<feature type="non-terminal residue" evidence="2">
    <location>
        <position position="1"/>
    </location>
</feature>
<dbReference type="AlphaFoldDB" id="A0A7K4TH49"/>
<feature type="region of interest" description="Disordered" evidence="1">
    <location>
        <begin position="37"/>
        <end position="61"/>
    </location>
</feature>
<keyword evidence="3" id="KW-1185">Reference proteome</keyword>
<protein>
    <submittedName>
        <fullName evidence="2">CPLN1 protein</fullName>
    </submittedName>
</protein>
<comment type="caution">
    <text evidence="2">The sequence shown here is derived from an EMBL/GenBank/DDBJ whole genome shotgun (WGS) entry which is preliminary data.</text>
</comment>
<evidence type="ECO:0000313" key="3">
    <source>
        <dbReference type="Proteomes" id="UP000574691"/>
    </source>
</evidence>
<sequence>ILTSLWLLEQLYKDGPQTKSMKFKNPDNQYLKEFASLSEAQSRTEKESSMDEDSSILASPPLDVQSVQAYNDLCETGFGMSTKSEYFDKKEVNHGNYSVPHMTEGLNEVEPFGQDELDVTSEREEFFEEPYETPKSSNSFVKIKPVEHQR</sequence>
<name>A0A7K4TH49_9CHAR</name>
<accession>A0A7K4TH49</accession>
<feature type="region of interest" description="Disordered" evidence="1">
    <location>
        <begin position="128"/>
        <end position="150"/>
    </location>
</feature>
<proteinExistence type="predicted"/>
<dbReference type="Proteomes" id="UP000574691">
    <property type="component" value="Unassembled WGS sequence"/>
</dbReference>
<evidence type="ECO:0000313" key="2">
    <source>
        <dbReference type="EMBL" id="NWQ96990.1"/>
    </source>
</evidence>
<gene>
    <name evidence="2" type="primary">Cplane1_4</name>
    <name evidence="2" type="ORF">BURBIS_R15424</name>
</gene>
<organism evidence="2 3">
    <name type="scientific">Burhinus bistriatus</name>
    <dbReference type="NCBI Taxonomy" id="240201"/>
    <lineage>
        <taxon>Eukaryota</taxon>
        <taxon>Metazoa</taxon>
        <taxon>Chordata</taxon>
        <taxon>Craniata</taxon>
        <taxon>Vertebrata</taxon>
        <taxon>Euteleostomi</taxon>
        <taxon>Archelosauria</taxon>
        <taxon>Archosauria</taxon>
        <taxon>Dinosauria</taxon>
        <taxon>Saurischia</taxon>
        <taxon>Theropoda</taxon>
        <taxon>Coelurosauria</taxon>
        <taxon>Aves</taxon>
        <taxon>Neognathae</taxon>
        <taxon>Neoaves</taxon>
        <taxon>Charadriiformes</taxon>
        <taxon>Burhinidae</taxon>
        <taxon>Burhinus</taxon>
    </lineage>
</organism>
<evidence type="ECO:0000256" key="1">
    <source>
        <dbReference type="SAM" id="MobiDB-lite"/>
    </source>
</evidence>
<dbReference type="EMBL" id="VYXH01011110">
    <property type="protein sequence ID" value="NWQ96990.1"/>
    <property type="molecule type" value="Genomic_DNA"/>
</dbReference>
<feature type="non-terminal residue" evidence="2">
    <location>
        <position position="150"/>
    </location>
</feature>
<reference evidence="2 3" key="1">
    <citation type="submission" date="2019-09" db="EMBL/GenBank/DDBJ databases">
        <title>Bird 10,000 Genomes (B10K) Project - Family phase.</title>
        <authorList>
            <person name="Zhang G."/>
        </authorList>
    </citation>
    <scope>NUCLEOTIDE SEQUENCE [LARGE SCALE GENOMIC DNA]</scope>
    <source>
        <strain evidence="2">B10K-DU-001-64</strain>
        <tissue evidence="2">Muscle</tissue>
    </source>
</reference>